<evidence type="ECO:0000256" key="1">
    <source>
        <dbReference type="ARBA" id="ARBA00022722"/>
    </source>
</evidence>
<dbReference type="EC" id="5.6.2.4" evidence="12"/>
<dbReference type="Gene3D" id="3.40.50.300">
    <property type="entry name" value="P-loop containing nucleotide triphosphate hydrolases"/>
    <property type="match status" value="3"/>
</dbReference>
<keyword evidence="3" id="KW-0227">DNA damage</keyword>
<accession>A0ABX0U4F4</accession>
<evidence type="ECO:0000256" key="2">
    <source>
        <dbReference type="ARBA" id="ARBA00022741"/>
    </source>
</evidence>
<dbReference type="SUPFAM" id="SSF52540">
    <property type="entry name" value="P-loop containing nucleoside triphosphate hydrolases"/>
    <property type="match status" value="1"/>
</dbReference>
<organism evidence="17 18">
    <name type="scientific">Wenyingzhuangia heitensis</name>
    <dbReference type="NCBI Taxonomy" id="1487859"/>
    <lineage>
        <taxon>Bacteria</taxon>
        <taxon>Pseudomonadati</taxon>
        <taxon>Bacteroidota</taxon>
        <taxon>Flavobacteriia</taxon>
        <taxon>Flavobacteriales</taxon>
        <taxon>Flavobacteriaceae</taxon>
        <taxon>Wenyingzhuangia</taxon>
    </lineage>
</organism>
<evidence type="ECO:0000259" key="15">
    <source>
        <dbReference type="PROSITE" id="PS51198"/>
    </source>
</evidence>
<feature type="domain" description="UvrD-like helicase C-terminal" evidence="16">
    <location>
        <begin position="485"/>
        <end position="736"/>
    </location>
</feature>
<dbReference type="PROSITE" id="PS51217">
    <property type="entry name" value="UVRD_HELICASE_CTER"/>
    <property type="match status" value="1"/>
</dbReference>
<keyword evidence="1" id="KW-0540">Nuclease</keyword>
<comment type="catalytic activity">
    <reaction evidence="11">
        <text>Couples ATP hydrolysis with the unwinding of duplex DNA by translocating in the 3'-5' direction.</text>
        <dbReference type="EC" id="5.6.2.4"/>
    </reaction>
</comment>
<evidence type="ECO:0000256" key="12">
    <source>
        <dbReference type="ARBA" id="ARBA00034808"/>
    </source>
</evidence>
<comment type="caution">
    <text evidence="17">The sequence shown here is derived from an EMBL/GenBank/DDBJ whole genome shotgun (WGS) entry which is preliminary data.</text>
</comment>
<evidence type="ECO:0000256" key="13">
    <source>
        <dbReference type="ARBA" id="ARBA00048988"/>
    </source>
</evidence>
<keyword evidence="5 14" id="KW-0347">Helicase</keyword>
<dbReference type="Gene3D" id="3.90.320.10">
    <property type="match status" value="1"/>
</dbReference>
<feature type="domain" description="UvrD-like helicase ATP-binding" evidence="15">
    <location>
        <begin position="1"/>
        <end position="473"/>
    </location>
</feature>
<dbReference type="PANTHER" id="PTHR11070">
    <property type="entry name" value="UVRD / RECB / PCRA DNA HELICASE FAMILY MEMBER"/>
    <property type="match status" value="1"/>
</dbReference>
<name>A0ABX0U4F4_9FLAO</name>
<evidence type="ECO:0000256" key="9">
    <source>
        <dbReference type="ARBA" id="ARBA00023204"/>
    </source>
</evidence>
<dbReference type="PROSITE" id="PS51198">
    <property type="entry name" value="UVRD_HELICASE_ATP_BIND"/>
    <property type="match status" value="1"/>
</dbReference>
<keyword evidence="9" id="KW-0234">DNA repair</keyword>
<reference evidence="17 18" key="1">
    <citation type="submission" date="2020-03" db="EMBL/GenBank/DDBJ databases">
        <title>Genomic Encyclopedia of Type Strains, Phase IV (KMG-IV): sequencing the most valuable type-strain genomes for metagenomic binning, comparative biology and taxonomic classification.</title>
        <authorList>
            <person name="Goeker M."/>
        </authorList>
    </citation>
    <scope>NUCLEOTIDE SEQUENCE [LARGE SCALE GENOMIC DNA]</scope>
    <source>
        <strain evidence="17 18">DSM 101599</strain>
    </source>
</reference>
<keyword evidence="4 14" id="KW-0378">Hydrolase</keyword>
<dbReference type="InterPro" id="IPR011604">
    <property type="entry name" value="PDDEXK-like_dom_sf"/>
</dbReference>
<evidence type="ECO:0000256" key="7">
    <source>
        <dbReference type="ARBA" id="ARBA00022840"/>
    </source>
</evidence>
<dbReference type="Gene3D" id="1.10.3170.10">
    <property type="entry name" value="Recbcd, chain B, domain 2"/>
    <property type="match status" value="1"/>
</dbReference>
<feature type="binding site" evidence="14">
    <location>
        <begin position="12"/>
        <end position="19"/>
    </location>
    <ligand>
        <name>ATP</name>
        <dbReference type="ChEBI" id="CHEBI:30616"/>
    </ligand>
</feature>
<evidence type="ECO:0000256" key="14">
    <source>
        <dbReference type="PROSITE-ProRule" id="PRU00560"/>
    </source>
</evidence>
<evidence type="ECO:0000256" key="4">
    <source>
        <dbReference type="ARBA" id="ARBA00022801"/>
    </source>
</evidence>
<dbReference type="Pfam" id="PF13361">
    <property type="entry name" value="UvrD_C"/>
    <property type="match status" value="2"/>
</dbReference>
<evidence type="ECO:0000256" key="5">
    <source>
        <dbReference type="ARBA" id="ARBA00022806"/>
    </source>
</evidence>
<comment type="catalytic activity">
    <reaction evidence="13">
        <text>ATP + H2O = ADP + phosphate + H(+)</text>
        <dbReference type="Rhea" id="RHEA:13065"/>
        <dbReference type="ChEBI" id="CHEBI:15377"/>
        <dbReference type="ChEBI" id="CHEBI:15378"/>
        <dbReference type="ChEBI" id="CHEBI:30616"/>
        <dbReference type="ChEBI" id="CHEBI:43474"/>
        <dbReference type="ChEBI" id="CHEBI:456216"/>
        <dbReference type="EC" id="5.6.2.4"/>
    </reaction>
</comment>
<evidence type="ECO:0000256" key="6">
    <source>
        <dbReference type="ARBA" id="ARBA00022839"/>
    </source>
</evidence>
<keyword evidence="2 14" id="KW-0547">Nucleotide-binding</keyword>
<keyword evidence="7 14" id="KW-0067">ATP-binding</keyword>
<dbReference type="InterPro" id="IPR014016">
    <property type="entry name" value="UvrD-like_ATP-bd"/>
</dbReference>
<dbReference type="Pfam" id="PF00580">
    <property type="entry name" value="UvrD-helicase"/>
    <property type="match status" value="1"/>
</dbReference>
<dbReference type="InterPro" id="IPR014017">
    <property type="entry name" value="DNA_helicase_UvrD-like_C"/>
</dbReference>
<gene>
    <name evidence="17" type="ORF">FHR24_000163</name>
</gene>
<dbReference type="InterPro" id="IPR027417">
    <property type="entry name" value="P-loop_NTPase"/>
</dbReference>
<dbReference type="PANTHER" id="PTHR11070:SF67">
    <property type="entry name" value="DNA 3'-5' HELICASE"/>
    <property type="match status" value="1"/>
</dbReference>
<evidence type="ECO:0000256" key="11">
    <source>
        <dbReference type="ARBA" id="ARBA00034617"/>
    </source>
</evidence>
<keyword evidence="10" id="KW-0413">Isomerase</keyword>
<evidence type="ECO:0000313" key="18">
    <source>
        <dbReference type="Proteomes" id="UP000745859"/>
    </source>
</evidence>
<dbReference type="InterPro" id="IPR000212">
    <property type="entry name" value="DNA_helicase_UvrD/REP"/>
</dbReference>
<evidence type="ECO:0000256" key="3">
    <source>
        <dbReference type="ARBA" id="ARBA00022763"/>
    </source>
</evidence>
<evidence type="ECO:0000259" key="16">
    <source>
        <dbReference type="PROSITE" id="PS51217"/>
    </source>
</evidence>
<keyword evidence="8" id="KW-0238">DNA-binding</keyword>
<evidence type="ECO:0000256" key="8">
    <source>
        <dbReference type="ARBA" id="ARBA00023125"/>
    </source>
</evidence>
<proteinExistence type="predicted"/>
<sequence length="1036" mass="120128">MISESFFKVYNASAGSGKTFTLVKEYLKIVLTSGDFEFQKILAITFTNKAAAEMKQRVLTTLKDASVAKENQIVEALKSETGLSDLEIQEKSKRVLKNILHNYASFNIITIDSFTHKLIRTFSLDLGLPLDFEVEMDAEPLLEETIDLLIAKIGEDKELTDVLVNYAIHQVNDDKSWNISDSLIEVAKLLLNEENEIEISKLIKTNLSDFKKLEKNLRNYLKDTEVAFKEVGTQALSLIDENDITYNSFTSSAVPNYFKKLVLGWNVKEEEIAIKTVQKCFDTDSFYAKAKPKDPVKLADRDKIDEIKGELYPLFDISQKLIQAHFGQYFLVKKILKTLVPLAVLSYINKEFSNLKEENNFRLNAEFNRFISNQIKDEPVPFIYERLGEKFQYFFIDEMQDTSELQWQNLIPLIHNTLSQKKGGLMLVGDAKQSIYRWRGGKASQFVDLSNKSENQFFVDKEILTLNTNYRSYSNVINFNNQFFSFISSYLKEPVYQDIYHQEKNQGVNNKKGGYVKLEVFEREEEFEAQEFYAEKIHQQILQIEENGFNKGDICVLTRKKANGIAVADYLVSKGIEVISPDSLLLKNNQLVQFFIRFMRWLENKDDKEELIEIVSFFKEHLGVQTSDHEFYETCIKAETSEHLLAYLGVDFKLSEFFSQSLYDGLEYIVRAFKLQVVMDVFGQAFLDLVLQFQLKESGGLQSFLAYWNRKREKLTVEVSPSKNAVQIMTIHKSKGLEFPVVIFPFDLDTEYIQNEKIWYDTQGKELFQNFESFQIPVSSKLTLYGEQGDMALQQVNQDIQLDNFNLLYVALTRAEEQLFILCDTKKSASVTTKNYSDYFMLFMADKGKEFSYEVGDATRISKPKESEESWMLKDFMSTDKKENQIVVVQNQDIDDEARLFGNLIHQAFEKIITIEDLPVAYSYIHQQGLSTEVEKKAKEIIYNVIHHPELKIYYKNNMEVYNERSFLTQSGEVNIMDRVVFNAKEVTIIDYKTGVFNSQHQLQIENYGNILKNIGYVVKNKYLVYCNDSMEVLKV</sequence>
<evidence type="ECO:0000256" key="10">
    <source>
        <dbReference type="ARBA" id="ARBA00023235"/>
    </source>
</evidence>
<keyword evidence="6" id="KW-0269">Exonuclease</keyword>
<dbReference type="EMBL" id="JAASQL010000001">
    <property type="protein sequence ID" value="NIJ43724.1"/>
    <property type="molecule type" value="Genomic_DNA"/>
</dbReference>
<keyword evidence="18" id="KW-1185">Reference proteome</keyword>
<protein>
    <recommendedName>
        <fullName evidence="12">DNA 3'-5' helicase</fullName>
        <ecNumber evidence="12">5.6.2.4</ecNumber>
    </recommendedName>
</protein>
<dbReference type="RefSeq" id="WP_167182469.1">
    <property type="nucleotide sequence ID" value="NZ_JAASQL010000001.1"/>
</dbReference>
<dbReference type="Proteomes" id="UP000745859">
    <property type="component" value="Unassembled WGS sequence"/>
</dbReference>
<evidence type="ECO:0000313" key="17">
    <source>
        <dbReference type="EMBL" id="NIJ43724.1"/>
    </source>
</evidence>